<sequence>VCYRCHTEFRGRYPRTASHFDLHTADEL</sequence>
<gene>
    <name evidence="1" type="ORF">METZ01_LOCUS449575</name>
</gene>
<dbReference type="AlphaFoldDB" id="A0A382ZMP1"/>
<protein>
    <submittedName>
        <fullName evidence="1">Uncharacterized protein</fullName>
    </submittedName>
</protein>
<reference evidence="1" key="1">
    <citation type="submission" date="2018-05" db="EMBL/GenBank/DDBJ databases">
        <authorList>
            <person name="Lanie J.A."/>
            <person name="Ng W.-L."/>
            <person name="Kazmierczak K.M."/>
            <person name="Andrzejewski T.M."/>
            <person name="Davidsen T.M."/>
            <person name="Wayne K.J."/>
            <person name="Tettelin H."/>
            <person name="Glass J.I."/>
            <person name="Rusch D."/>
            <person name="Podicherti R."/>
            <person name="Tsui H.-C.T."/>
            <person name="Winkler M.E."/>
        </authorList>
    </citation>
    <scope>NUCLEOTIDE SEQUENCE</scope>
</reference>
<evidence type="ECO:0000313" key="1">
    <source>
        <dbReference type="EMBL" id="SVD96721.1"/>
    </source>
</evidence>
<name>A0A382ZMP1_9ZZZZ</name>
<organism evidence="1">
    <name type="scientific">marine metagenome</name>
    <dbReference type="NCBI Taxonomy" id="408172"/>
    <lineage>
        <taxon>unclassified sequences</taxon>
        <taxon>metagenomes</taxon>
        <taxon>ecological metagenomes</taxon>
    </lineage>
</organism>
<accession>A0A382ZMP1</accession>
<feature type="non-terminal residue" evidence="1">
    <location>
        <position position="28"/>
    </location>
</feature>
<feature type="non-terminal residue" evidence="1">
    <location>
        <position position="1"/>
    </location>
</feature>
<dbReference type="EMBL" id="UINC01185154">
    <property type="protein sequence ID" value="SVD96721.1"/>
    <property type="molecule type" value="Genomic_DNA"/>
</dbReference>
<proteinExistence type="predicted"/>